<evidence type="ECO:0000259" key="2">
    <source>
        <dbReference type="PROSITE" id="PS50086"/>
    </source>
</evidence>
<name>A0A316VIR6_9BASI</name>
<dbReference type="Gene3D" id="1.10.8.270">
    <property type="entry name" value="putative rabgap domain of human tbc1 domain family member 14 like domains"/>
    <property type="match status" value="1"/>
</dbReference>
<dbReference type="Gene3D" id="1.10.472.80">
    <property type="entry name" value="Ypt/Rab-GAP domain of gyp1p, domain 3"/>
    <property type="match status" value="1"/>
</dbReference>
<dbReference type="InterPro" id="IPR000195">
    <property type="entry name" value="Rab-GAP-TBC_dom"/>
</dbReference>
<evidence type="ECO:0000256" key="1">
    <source>
        <dbReference type="SAM" id="MobiDB-lite"/>
    </source>
</evidence>
<reference evidence="3 4" key="1">
    <citation type="journal article" date="2018" name="Mol. Biol. Evol.">
        <title>Broad Genomic Sampling Reveals a Smut Pathogenic Ancestry of the Fungal Clade Ustilaginomycotina.</title>
        <authorList>
            <person name="Kijpornyongpan T."/>
            <person name="Mondo S.J."/>
            <person name="Barry K."/>
            <person name="Sandor L."/>
            <person name="Lee J."/>
            <person name="Lipzen A."/>
            <person name="Pangilinan J."/>
            <person name="LaButti K."/>
            <person name="Hainaut M."/>
            <person name="Henrissat B."/>
            <person name="Grigoriev I.V."/>
            <person name="Spatafora J.W."/>
            <person name="Aime M.C."/>
        </authorList>
    </citation>
    <scope>NUCLEOTIDE SEQUENCE [LARGE SCALE GENOMIC DNA]</scope>
    <source>
        <strain evidence="3 4">MCA 3882</strain>
    </source>
</reference>
<protein>
    <submittedName>
        <fullName evidence="3">RabGAP/TBC</fullName>
    </submittedName>
</protein>
<dbReference type="PANTHER" id="PTHR22957:SF26">
    <property type="entry name" value="LD44506P"/>
    <property type="match status" value="1"/>
</dbReference>
<dbReference type="InterPro" id="IPR035969">
    <property type="entry name" value="Rab-GAP_TBC_sf"/>
</dbReference>
<gene>
    <name evidence="3" type="ORF">FA14DRAFT_119699</name>
</gene>
<feature type="domain" description="Rab-GAP TBC" evidence="2">
    <location>
        <begin position="125"/>
        <end position="349"/>
    </location>
</feature>
<accession>A0A316VIR6</accession>
<dbReference type="GeneID" id="37018143"/>
<dbReference type="EMBL" id="KZ819602">
    <property type="protein sequence ID" value="PWN37557.1"/>
    <property type="molecule type" value="Genomic_DNA"/>
</dbReference>
<evidence type="ECO:0000313" key="3">
    <source>
        <dbReference type="EMBL" id="PWN37557.1"/>
    </source>
</evidence>
<dbReference type="Gene3D" id="1.10.10.750">
    <property type="entry name" value="Ypt/Rab-GAP domain of gyp1p, domain 1"/>
    <property type="match status" value="1"/>
</dbReference>
<sequence length="419" mass="47382">MLSRLSIRPNAINGSRSSSQKRVPKIASDVPSNGSAESSNTQTALDAANAVVAVDGIVTNLPASSDKFDARSLDVPAGSEVVVLSDANLERRQSIRSERRKAGFIKCLNEDVVRMDELRTLAWAGVPDDLRPIIWMLLLGYLPPNKAMRKQALARKRAEYVSGVRNAFQRGTEELDQAIWHQIHIDVPRTNPGIRLWQREVTQRALERILYVWAIRHPASGYVQGINDLATPFFEVFLGAYISTDPEEYDIALLPPAALEALEADTFWCLSKLLDGIQDNYIFAQPGIQRQVRRMGELVSRINPALHGHLEDQNVEYMQFAFRWMNCLLMREMSVRNIVRMWDSYLAEGPDAFSEFHLFVCAAFLDRWSDELRQMDFQGIIMFLQSLPTQNWSAKETELLLADAFVKKSLFGGTAHLTN</sequence>
<dbReference type="RefSeq" id="XP_025357859.1">
    <property type="nucleotide sequence ID" value="XM_025496362.1"/>
</dbReference>
<organism evidence="3 4">
    <name type="scientific">Meira miltonrushii</name>
    <dbReference type="NCBI Taxonomy" id="1280837"/>
    <lineage>
        <taxon>Eukaryota</taxon>
        <taxon>Fungi</taxon>
        <taxon>Dikarya</taxon>
        <taxon>Basidiomycota</taxon>
        <taxon>Ustilaginomycotina</taxon>
        <taxon>Exobasidiomycetes</taxon>
        <taxon>Exobasidiales</taxon>
        <taxon>Brachybasidiaceae</taxon>
        <taxon>Meira</taxon>
    </lineage>
</organism>
<dbReference type="PROSITE" id="PS50086">
    <property type="entry name" value="TBC_RABGAP"/>
    <property type="match status" value="1"/>
</dbReference>
<dbReference type="SMART" id="SM00164">
    <property type="entry name" value="TBC"/>
    <property type="match status" value="1"/>
</dbReference>
<feature type="compositionally biased region" description="Polar residues" evidence="1">
    <location>
        <begin position="30"/>
        <end position="41"/>
    </location>
</feature>
<keyword evidence="4" id="KW-1185">Reference proteome</keyword>
<dbReference type="GO" id="GO:0005794">
    <property type="term" value="C:Golgi apparatus"/>
    <property type="evidence" value="ECO:0007669"/>
    <property type="project" value="TreeGrafter"/>
</dbReference>
<dbReference type="InParanoid" id="A0A316VIR6"/>
<dbReference type="OrthoDB" id="26371at2759"/>
<evidence type="ECO:0000313" key="4">
    <source>
        <dbReference type="Proteomes" id="UP000245771"/>
    </source>
</evidence>
<feature type="compositionally biased region" description="Polar residues" evidence="1">
    <location>
        <begin position="12"/>
        <end position="21"/>
    </location>
</feature>
<dbReference type="FunCoup" id="A0A316VIR6">
    <property type="interactions" value="587"/>
</dbReference>
<dbReference type="AlphaFoldDB" id="A0A316VIR6"/>
<dbReference type="GO" id="GO:0005096">
    <property type="term" value="F:GTPase activator activity"/>
    <property type="evidence" value="ECO:0007669"/>
    <property type="project" value="TreeGrafter"/>
</dbReference>
<dbReference type="Proteomes" id="UP000245771">
    <property type="component" value="Unassembled WGS sequence"/>
</dbReference>
<dbReference type="SUPFAM" id="SSF47923">
    <property type="entry name" value="Ypt/Rab-GAP domain of gyp1p"/>
    <property type="match status" value="2"/>
</dbReference>
<dbReference type="STRING" id="1280837.A0A316VIR6"/>
<dbReference type="FunFam" id="1.10.472.80:FF:000001">
    <property type="entry name" value="TBC1 domain family member 22B"/>
    <property type="match status" value="1"/>
</dbReference>
<proteinExistence type="predicted"/>
<dbReference type="PANTHER" id="PTHR22957">
    <property type="entry name" value="TBC1 DOMAIN FAMILY MEMBER GTPASE-ACTIVATING PROTEIN"/>
    <property type="match status" value="1"/>
</dbReference>
<dbReference type="FunFam" id="1.10.8.270:FF:000037">
    <property type="entry name" value="TBC1 domain family member 22A"/>
    <property type="match status" value="1"/>
</dbReference>
<dbReference type="Pfam" id="PF00566">
    <property type="entry name" value="RabGAP-TBC"/>
    <property type="match status" value="1"/>
</dbReference>
<feature type="region of interest" description="Disordered" evidence="1">
    <location>
        <begin position="1"/>
        <end position="41"/>
    </location>
</feature>